<dbReference type="Pfam" id="PF08448">
    <property type="entry name" value="PAS_4"/>
    <property type="match status" value="1"/>
</dbReference>
<evidence type="ECO:0000256" key="1">
    <source>
        <dbReference type="ARBA" id="ARBA00000085"/>
    </source>
</evidence>
<evidence type="ECO:0000256" key="7">
    <source>
        <dbReference type="ARBA" id="ARBA00022777"/>
    </source>
</evidence>
<organism evidence="12 13">
    <name type="scientific">Methyloligella solikamskensis</name>
    <dbReference type="NCBI Taxonomy" id="1177756"/>
    <lineage>
        <taxon>Bacteria</taxon>
        <taxon>Pseudomonadati</taxon>
        <taxon>Pseudomonadota</taxon>
        <taxon>Alphaproteobacteria</taxon>
        <taxon>Hyphomicrobiales</taxon>
        <taxon>Hyphomicrobiaceae</taxon>
        <taxon>Methyloligella</taxon>
    </lineage>
</organism>
<dbReference type="InterPro" id="IPR000014">
    <property type="entry name" value="PAS"/>
</dbReference>
<evidence type="ECO:0000256" key="10">
    <source>
        <dbReference type="SAM" id="Phobius"/>
    </source>
</evidence>
<evidence type="ECO:0000256" key="6">
    <source>
        <dbReference type="ARBA" id="ARBA00022741"/>
    </source>
</evidence>
<dbReference type="SUPFAM" id="SSF55874">
    <property type="entry name" value="ATPase domain of HSP90 chaperone/DNA topoisomerase II/histidine kinase"/>
    <property type="match status" value="1"/>
</dbReference>
<feature type="transmembrane region" description="Helical" evidence="10">
    <location>
        <begin position="197"/>
        <end position="215"/>
    </location>
</feature>
<evidence type="ECO:0000256" key="9">
    <source>
        <dbReference type="SAM" id="MobiDB-lite"/>
    </source>
</evidence>
<dbReference type="Gene3D" id="3.30.565.10">
    <property type="entry name" value="Histidine kinase-like ATPase, C-terminal domain"/>
    <property type="match status" value="1"/>
</dbReference>
<evidence type="ECO:0000259" key="11">
    <source>
        <dbReference type="PROSITE" id="PS50112"/>
    </source>
</evidence>
<dbReference type="Proteomes" id="UP001597102">
    <property type="component" value="Unassembled WGS sequence"/>
</dbReference>
<feature type="region of interest" description="Disordered" evidence="9">
    <location>
        <begin position="627"/>
        <end position="646"/>
    </location>
</feature>
<dbReference type="InterPro" id="IPR035965">
    <property type="entry name" value="PAS-like_dom_sf"/>
</dbReference>
<sequence length="646" mass="69592">MTDVPHHLPLPKPRRERVAVGLARVAAVLTFVIGAYILAAWRFDLPAELPDFLDHLSNMRPDAALGVFLGGLALFCFSWKRTRVVAWLLAVPVIAISLLALGHDLLGLQLGLNKALTSPDVPRGDLVDTQESVRMSLGIGIALLLFGLALAAAGRDRAMTFLSQIVSVALLVQVLIVLTGYAYGITSAYSPFPFSALSIYGATSAFLLGIGLLLATPDRGIAAAVLERSPAGEMLRRLLPGIVALPLITGFFAHQAEINGIYGSAASYAIFAVASIVLLAAFVWTTTKAVRDADKDRADALHELSRQREWLQITLDSISDGVIATDAYGHVLLINRVAEDLTGWRAEEANGRPIAEIFRVVDEGTREPLSDAATLALHDGGVTRLSDKGLLVTSADAELPIENSGAPIIGVDGTLTGAVLIFRDVTEPRRAAERQTMLVGELNHRVKNALAIVQSLVQASLRHADNPGAMAMAQTLGERLQALHRAHDLLLESQWSGASLKSMAERELAPYIREDGPTIVIKGPDILLPASATSILAMTLHELATNAVKYGALSQNDGRLEVVWRKKGKRLRFTWLEKGSNPPKKGENGFGMQLIDKGIRHNLGGETKLEFRDEGLYVELDLPVEDESAPKASSQRRVRQPESASA</sequence>
<keyword evidence="8" id="KW-0067">ATP-binding</keyword>
<dbReference type="PANTHER" id="PTHR41523:SF8">
    <property type="entry name" value="ETHYLENE RESPONSE SENSOR PROTEIN"/>
    <property type="match status" value="1"/>
</dbReference>
<feature type="domain" description="PAS" evidence="11">
    <location>
        <begin position="307"/>
        <end position="380"/>
    </location>
</feature>
<feature type="transmembrane region" description="Helical" evidence="10">
    <location>
        <begin position="165"/>
        <end position="185"/>
    </location>
</feature>
<feature type="transmembrane region" description="Helical" evidence="10">
    <location>
        <begin position="235"/>
        <end position="253"/>
    </location>
</feature>
<dbReference type="SUPFAM" id="SSF55785">
    <property type="entry name" value="PYP-like sensor domain (PAS domain)"/>
    <property type="match status" value="1"/>
</dbReference>
<evidence type="ECO:0000313" key="12">
    <source>
        <dbReference type="EMBL" id="MFD0987717.1"/>
    </source>
</evidence>
<evidence type="ECO:0000256" key="3">
    <source>
        <dbReference type="ARBA" id="ARBA00021740"/>
    </source>
</evidence>
<comment type="caution">
    <text evidence="12">The sequence shown here is derived from an EMBL/GenBank/DDBJ whole genome shotgun (WGS) entry which is preliminary data.</text>
</comment>
<evidence type="ECO:0000256" key="5">
    <source>
        <dbReference type="ARBA" id="ARBA00022679"/>
    </source>
</evidence>
<dbReference type="GO" id="GO:0004673">
    <property type="term" value="F:protein histidine kinase activity"/>
    <property type="evidence" value="ECO:0007669"/>
    <property type="project" value="UniProtKB-EC"/>
</dbReference>
<keyword evidence="10" id="KW-0472">Membrane</keyword>
<keyword evidence="13" id="KW-1185">Reference proteome</keyword>
<dbReference type="SMART" id="SM00911">
    <property type="entry name" value="HWE_HK"/>
    <property type="match status" value="1"/>
</dbReference>
<comment type="catalytic activity">
    <reaction evidence="1">
        <text>ATP + protein L-histidine = ADP + protein N-phospho-L-histidine.</text>
        <dbReference type="EC" id="2.7.13.3"/>
    </reaction>
</comment>
<evidence type="ECO:0000256" key="8">
    <source>
        <dbReference type="ARBA" id="ARBA00022840"/>
    </source>
</evidence>
<accession>A0ABW3JBI8</accession>
<reference evidence="13" key="1">
    <citation type="journal article" date="2019" name="Int. J. Syst. Evol. Microbiol.">
        <title>The Global Catalogue of Microorganisms (GCM) 10K type strain sequencing project: providing services to taxonomists for standard genome sequencing and annotation.</title>
        <authorList>
            <consortium name="The Broad Institute Genomics Platform"/>
            <consortium name="The Broad Institute Genome Sequencing Center for Infectious Disease"/>
            <person name="Wu L."/>
            <person name="Ma J."/>
        </authorList>
    </citation>
    <scope>NUCLEOTIDE SEQUENCE [LARGE SCALE GENOMIC DNA]</scope>
    <source>
        <strain evidence="13">CCUG 61697</strain>
    </source>
</reference>
<dbReference type="EMBL" id="JBHTJO010000001">
    <property type="protein sequence ID" value="MFD0987717.1"/>
    <property type="molecule type" value="Genomic_DNA"/>
</dbReference>
<feature type="transmembrane region" description="Helical" evidence="10">
    <location>
        <begin position="132"/>
        <end position="153"/>
    </location>
</feature>
<keyword evidence="6" id="KW-0547">Nucleotide-binding</keyword>
<feature type="transmembrane region" description="Helical" evidence="10">
    <location>
        <begin position="86"/>
        <end position="112"/>
    </location>
</feature>
<dbReference type="NCBIfam" id="TIGR00229">
    <property type="entry name" value="sensory_box"/>
    <property type="match status" value="1"/>
</dbReference>
<keyword evidence="4" id="KW-0597">Phosphoprotein</keyword>
<evidence type="ECO:0000256" key="2">
    <source>
        <dbReference type="ARBA" id="ARBA00012438"/>
    </source>
</evidence>
<dbReference type="Pfam" id="PF07536">
    <property type="entry name" value="HWE_HK"/>
    <property type="match status" value="1"/>
</dbReference>
<keyword evidence="10" id="KW-1133">Transmembrane helix</keyword>
<dbReference type="RefSeq" id="WP_379089969.1">
    <property type="nucleotide sequence ID" value="NZ_JBHTJO010000001.1"/>
</dbReference>
<evidence type="ECO:0000256" key="4">
    <source>
        <dbReference type="ARBA" id="ARBA00022553"/>
    </source>
</evidence>
<dbReference type="Gene3D" id="3.30.450.20">
    <property type="entry name" value="PAS domain"/>
    <property type="match status" value="1"/>
</dbReference>
<keyword evidence="7 12" id="KW-0418">Kinase</keyword>
<proteinExistence type="predicted"/>
<dbReference type="EC" id="2.7.13.3" evidence="2"/>
<dbReference type="InterPro" id="IPR036890">
    <property type="entry name" value="HATPase_C_sf"/>
</dbReference>
<protein>
    <recommendedName>
        <fullName evidence="3">Blue-light-activated histidine kinase</fullName>
        <ecNumber evidence="2">2.7.13.3</ecNumber>
    </recommendedName>
</protein>
<feature type="transmembrane region" description="Helical" evidence="10">
    <location>
        <begin position="21"/>
        <end position="43"/>
    </location>
</feature>
<dbReference type="SMART" id="SM00091">
    <property type="entry name" value="PAS"/>
    <property type="match status" value="1"/>
</dbReference>
<dbReference type="PROSITE" id="PS50112">
    <property type="entry name" value="PAS"/>
    <property type="match status" value="1"/>
</dbReference>
<dbReference type="InterPro" id="IPR013656">
    <property type="entry name" value="PAS_4"/>
</dbReference>
<name>A0ABW3JBI8_9HYPH</name>
<keyword evidence="5 12" id="KW-0808">Transferase</keyword>
<feature type="transmembrane region" description="Helical" evidence="10">
    <location>
        <begin position="265"/>
        <end position="285"/>
    </location>
</feature>
<dbReference type="CDD" id="cd00130">
    <property type="entry name" value="PAS"/>
    <property type="match status" value="1"/>
</dbReference>
<evidence type="ECO:0000313" key="13">
    <source>
        <dbReference type="Proteomes" id="UP001597102"/>
    </source>
</evidence>
<feature type="transmembrane region" description="Helical" evidence="10">
    <location>
        <begin position="63"/>
        <end position="79"/>
    </location>
</feature>
<dbReference type="PANTHER" id="PTHR41523">
    <property type="entry name" value="TWO-COMPONENT SYSTEM SENSOR PROTEIN"/>
    <property type="match status" value="1"/>
</dbReference>
<keyword evidence="10" id="KW-0812">Transmembrane</keyword>
<gene>
    <name evidence="12" type="ORF">ACFQ2F_11485</name>
</gene>
<dbReference type="InterPro" id="IPR011102">
    <property type="entry name" value="Sig_transdc_His_kinase_HWE"/>
</dbReference>